<sequence length="423" mass="45108">MAQENIAASRSPHRAPVLVVLHDAAFRTLWGVGGLSEIARWMEQLVLSLLIWHVTHAPLPLALVLVFNNLPRPLCSPFAGWLADRCARAHILVGAQILSTGTALAVLALLMTERLHPWQIFLAVALQGIVKSLEDPARRTAILDLVGTERLVNAMSLDVVTNTIGKMLGPLLGGVLIEHLGFSGAFACVLALHLATLWLTTRLRIPPVQRDHGAESLWRSLATAVRYVRQSPMLLGLLYVTLVMNALAFPARQFIPAIGSDLLGVGASLVGLLAAAESVGQLASAGLIACTQRVQYHGRLFLGGSLLVLLIGLLFVWSSWYALTFALLALGGCGQAGFSTMQSTMTMLATPPTMRGRMMGLLSVCIGASTPLGTLAMGLMATTATIQYAITLSALVGLVLLIPAIVLTPLLWQRLTSPPLRSV</sequence>
<dbReference type="AlphaFoldDB" id="A0A937W0V0"/>
<dbReference type="GO" id="GO:0022857">
    <property type="term" value="F:transmembrane transporter activity"/>
    <property type="evidence" value="ECO:0007669"/>
    <property type="project" value="InterPro"/>
</dbReference>
<evidence type="ECO:0000256" key="7">
    <source>
        <dbReference type="SAM" id="Phobius"/>
    </source>
</evidence>
<evidence type="ECO:0000259" key="8">
    <source>
        <dbReference type="PROSITE" id="PS50850"/>
    </source>
</evidence>
<feature type="transmembrane region" description="Helical" evidence="7">
    <location>
        <begin position="361"/>
        <end position="382"/>
    </location>
</feature>
<evidence type="ECO:0000256" key="3">
    <source>
        <dbReference type="ARBA" id="ARBA00022475"/>
    </source>
</evidence>
<name>A0A937W0V0_UNCTE</name>
<dbReference type="CDD" id="cd06173">
    <property type="entry name" value="MFS_MefA_like"/>
    <property type="match status" value="1"/>
</dbReference>
<evidence type="ECO:0000313" key="9">
    <source>
        <dbReference type="EMBL" id="MBM3223404.1"/>
    </source>
</evidence>
<dbReference type="InterPro" id="IPR020846">
    <property type="entry name" value="MFS_dom"/>
</dbReference>
<feature type="transmembrane region" description="Helical" evidence="7">
    <location>
        <begin position="300"/>
        <end position="320"/>
    </location>
</feature>
<comment type="caution">
    <text evidence="9">The sequence shown here is derived from an EMBL/GenBank/DDBJ whole genome shotgun (WGS) entry which is preliminary data.</text>
</comment>
<dbReference type="GO" id="GO:0005886">
    <property type="term" value="C:plasma membrane"/>
    <property type="evidence" value="ECO:0007669"/>
    <property type="project" value="UniProtKB-SubCell"/>
</dbReference>
<accession>A0A937W0V0</accession>
<dbReference type="SUPFAM" id="SSF103473">
    <property type="entry name" value="MFS general substrate transporter"/>
    <property type="match status" value="1"/>
</dbReference>
<evidence type="ECO:0000256" key="2">
    <source>
        <dbReference type="ARBA" id="ARBA00022448"/>
    </source>
</evidence>
<organism evidence="9 10">
    <name type="scientific">Tectimicrobiota bacterium</name>
    <dbReference type="NCBI Taxonomy" id="2528274"/>
    <lineage>
        <taxon>Bacteria</taxon>
        <taxon>Pseudomonadati</taxon>
        <taxon>Nitrospinota/Tectimicrobiota group</taxon>
        <taxon>Candidatus Tectimicrobiota</taxon>
    </lineage>
</organism>
<dbReference type="PANTHER" id="PTHR23513:SF6">
    <property type="entry name" value="MAJOR FACILITATOR SUPERFAMILY ASSOCIATED DOMAIN-CONTAINING PROTEIN"/>
    <property type="match status" value="1"/>
</dbReference>
<feature type="transmembrane region" description="Helical" evidence="7">
    <location>
        <begin position="326"/>
        <end position="349"/>
    </location>
</feature>
<reference evidence="9" key="1">
    <citation type="submission" date="2019-03" db="EMBL/GenBank/DDBJ databases">
        <title>Lake Tanganyika Metagenome-Assembled Genomes (MAGs).</title>
        <authorList>
            <person name="Tran P."/>
        </authorList>
    </citation>
    <scope>NUCLEOTIDE SEQUENCE</scope>
    <source>
        <strain evidence="9">K_DeepCast_65m_m2_066</strain>
    </source>
</reference>
<dbReference type="Gene3D" id="1.20.1250.20">
    <property type="entry name" value="MFS general substrate transporter like domains"/>
    <property type="match status" value="1"/>
</dbReference>
<keyword evidence="4 7" id="KW-0812">Transmembrane</keyword>
<dbReference type="Pfam" id="PF05977">
    <property type="entry name" value="MFS_3"/>
    <property type="match status" value="1"/>
</dbReference>
<dbReference type="InterPro" id="IPR010290">
    <property type="entry name" value="TM_effector"/>
</dbReference>
<dbReference type="InterPro" id="IPR036259">
    <property type="entry name" value="MFS_trans_sf"/>
</dbReference>
<feature type="transmembrane region" description="Helical" evidence="7">
    <location>
        <begin position="233"/>
        <end position="251"/>
    </location>
</feature>
<keyword evidence="6 7" id="KW-0472">Membrane</keyword>
<keyword evidence="3" id="KW-1003">Cell membrane</keyword>
<dbReference type="PROSITE" id="PS50850">
    <property type="entry name" value="MFS"/>
    <property type="match status" value="1"/>
</dbReference>
<dbReference type="PANTHER" id="PTHR23513">
    <property type="entry name" value="INTEGRAL MEMBRANE EFFLUX PROTEIN-RELATED"/>
    <property type="match status" value="1"/>
</dbReference>
<protein>
    <submittedName>
        <fullName evidence="9">MFS transporter</fullName>
    </submittedName>
</protein>
<evidence type="ECO:0000256" key="4">
    <source>
        <dbReference type="ARBA" id="ARBA00022692"/>
    </source>
</evidence>
<evidence type="ECO:0000313" key="10">
    <source>
        <dbReference type="Proteomes" id="UP000712673"/>
    </source>
</evidence>
<dbReference type="Proteomes" id="UP000712673">
    <property type="component" value="Unassembled WGS sequence"/>
</dbReference>
<keyword evidence="5 7" id="KW-1133">Transmembrane helix</keyword>
<feature type="transmembrane region" description="Helical" evidence="7">
    <location>
        <begin position="91"/>
        <end position="111"/>
    </location>
</feature>
<evidence type="ECO:0000256" key="6">
    <source>
        <dbReference type="ARBA" id="ARBA00023136"/>
    </source>
</evidence>
<feature type="domain" description="Major facilitator superfamily (MFS) profile" evidence="8">
    <location>
        <begin position="17"/>
        <end position="421"/>
    </location>
</feature>
<comment type="subcellular location">
    <subcellularLocation>
        <location evidence="1">Cell membrane</location>
        <topology evidence="1">Multi-pass membrane protein</topology>
    </subcellularLocation>
</comment>
<proteinExistence type="predicted"/>
<feature type="transmembrane region" description="Helical" evidence="7">
    <location>
        <begin position="180"/>
        <end position="200"/>
    </location>
</feature>
<evidence type="ECO:0000256" key="1">
    <source>
        <dbReference type="ARBA" id="ARBA00004651"/>
    </source>
</evidence>
<evidence type="ECO:0000256" key="5">
    <source>
        <dbReference type="ARBA" id="ARBA00022989"/>
    </source>
</evidence>
<dbReference type="EMBL" id="VGLS01000138">
    <property type="protein sequence ID" value="MBM3223404.1"/>
    <property type="molecule type" value="Genomic_DNA"/>
</dbReference>
<keyword evidence="2" id="KW-0813">Transport</keyword>
<feature type="transmembrane region" description="Helical" evidence="7">
    <location>
        <begin position="263"/>
        <end position="288"/>
    </location>
</feature>
<gene>
    <name evidence="9" type="ORF">FJZ47_06345</name>
</gene>
<feature type="transmembrane region" description="Helical" evidence="7">
    <location>
        <begin position="388"/>
        <end position="412"/>
    </location>
</feature>